<evidence type="ECO:0000256" key="7">
    <source>
        <dbReference type="RuleBase" id="RU363032"/>
    </source>
</evidence>
<evidence type="ECO:0000313" key="9">
    <source>
        <dbReference type="EMBL" id="OCT15710.1"/>
    </source>
</evidence>
<dbReference type="PANTHER" id="PTHR30193:SF44">
    <property type="entry name" value="LACTOSE TRANSPORT SYSTEM PERMEASE PROTEIN LACF"/>
    <property type="match status" value="1"/>
</dbReference>
<comment type="subcellular location">
    <subcellularLocation>
        <location evidence="1 7">Cell membrane</location>
        <topology evidence="1 7">Multi-pass membrane protein</topology>
    </subcellularLocation>
</comment>
<feature type="transmembrane region" description="Helical" evidence="7">
    <location>
        <begin position="213"/>
        <end position="235"/>
    </location>
</feature>
<comment type="caution">
    <text evidence="9">The sequence shown here is derived from an EMBL/GenBank/DDBJ whole genome shotgun (WGS) entry which is preliminary data.</text>
</comment>
<organism evidence="9 10">
    <name type="scientific">Paenibacillus pectinilyticus</name>
    <dbReference type="NCBI Taxonomy" id="512399"/>
    <lineage>
        <taxon>Bacteria</taxon>
        <taxon>Bacillati</taxon>
        <taxon>Bacillota</taxon>
        <taxon>Bacilli</taxon>
        <taxon>Bacillales</taxon>
        <taxon>Paenibacillaceae</taxon>
        <taxon>Paenibacillus</taxon>
    </lineage>
</organism>
<dbReference type="PANTHER" id="PTHR30193">
    <property type="entry name" value="ABC TRANSPORTER PERMEASE PROTEIN"/>
    <property type="match status" value="1"/>
</dbReference>
<keyword evidence="2 7" id="KW-0813">Transport</keyword>
<evidence type="ECO:0000256" key="5">
    <source>
        <dbReference type="ARBA" id="ARBA00022989"/>
    </source>
</evidence>
<dbReference type="Proteomes" id="UP000093309">
    <property type="component" value="Unassembled WGS sequence"/>
</dbReference>
<protein>
    <submittedName>
        <fullName evidence="9">Sugar ABC transporter permease</fullName>
    </submittedName>
</protein>
<dbReference type="GO" id="GO:0005886">
    <property type="term" value="C:plasma membrane"/>
    <property type="evidence" value="ECO:0007669"/>
    <property type="project" value="UniProtKB-SubCell"/>
</dbReference>
<dbReference type="SUPFAM" id="SSF161098">
    <property type="entry name" value="MetI-like"/>
    <property type="match status" value="1"/>
</dbReference>
<name>A0A1C1A5E0_9BACL</name>
<keyword evidence="4 7" id="KW-0812">Transmembrane</keyword>
<dbReference type="PROSITE" id="PS50928">
    <property type="entry name" value="ABC_TM1"/>
    <property type="match status" value="1"/>
</dbReference>
<dbReference type="Pfam" id="PF00528">
    <property type="entry name" value="BPD_transp_1"/>
    <property type="match status" value="1"/>
</dbReference>
<sequence>MKVRKIGFWRDFIKYRVFLTLMLPALLIVIFNNYIPMFGVIVAFKNYNYIGGILHSPWSGWENFKYLVQTDEAWLATRNTLTYNSLFIVINTATAVTVAIALNEIRNRKLAKFFQSAMLFPYFLSFVAISYLAYALLGENGFINTGILKMFGVDAISWYSNPFYWKFILPMTNLWKNIGYIVVVYLASITSIDGEYYESAVIDGASKWKQIRFITIPLMRPVIITMVLLQVSRIFNADFGLFYQLPLNTGTLHNSTEVIDTFVFRNFLVSGNVGMSAAAGLYQAVVGFVVILITNSVVRKVNKEEALF</sequence>
<keyword evidence="3" id="KW-1003">Cell membrane</keyword>
<dbReference type="InterPro" id="IPR035906">
    <property type="entry name" value="MetI-like_sf"/>
</dbReference>
<evidence type="ECO:0000256" key="1">
    <source>
        <dbReference type="ARBA" id="ARBA00004651"/>
    </source>
</evidence>
<dbReference type="Gene3D" id="1.10.3720.10">
    <property type="entry name" value="MetI-like"/>
    <property type="match status" value="1"/>
</dbReference>
<gene>
    <name evidence="9" type="ORF">A8709_13565</name>
</gene>
<keyword evidence="5 7" id="KW-1133">Transmembrane helix</keyword>
<feature type="transmembrane region" description="Helical" evidence="7">
    <location>
        <begin position="174"/>
        <end position="192"/>
    </location>
</feature>
<reference evidence="10" key="1">
    <citation type="submission" date="2016-05" db="EMBL/GenBank/DDBJ databases">
        <title>Paenibacillus oryzae. sp. nov., isolated from the rice root.</title>
        <authorList>
            <person name="Zhang J."/>
            <person name="Zhang X."/>
        </authorList>
    </citation>
    <scope>NUCLEOTIDE SEQUENCE [LARGE SCALE GENOMIC DNA]</scope>
    <source>
        <strain evidence="10">KCTC13222</strain>
    </source>
</reference>
<keyword evidence="6 7" id="KW-0472">Membrane</keyword>
<feature type="transmembrane region" description="Helical" evidence="7">
    <location>
        <begin position="85"/>
        <end position="105"/>
    </location>
</feature>
<dbReference type="EMBL" id="LYPC01000014">
    <property type="protein sequence ID" value="OCT15710.1"/>
    <property type="molecule type" value="Genomic_DNA"/>
</dbReference>
<comment type="similarity">
    <text evidence="7">Belongs to the binding-protein-dependent transport system permease family.</text>
</comment>
<dbReference type="STRING" id="512399.A8709_13565"/>
<evidence type="ECO:0000256" key="3">
    <source>
        <dbReference type="ARBA" id="ARBA00022475"/>
    </source>
</evidence>
<evidence type="ECO:0000256" key="2">
    <source>
        <dbReference type="ARBA" id="ARBA00022448"/>
    </source>
</evidence>
<dbReference type="GO" id="GO:0055085">
    <property type="term" value="P:transmembrane transport"/>
    <property type="evidence" value="ECO:0007669"/>
    <property type="project" value="InterPro"/>
</dbReference>
<feature type="transmembrane region" description="Helical" evidence="7">
    <location>
        <begin position="117"/>
        <end position="137"/>
    </location>
</feature>
<evidence type="ECO:0000313" key="10">
    <source>
        <dbReference type="Proteomes" id="UP000093309"/>
    </source>
</evidence>
<dbReference type="InterPro" id="IPR000515">
    <property type="entry name" value="MetI-like"/>
</dbReference>
<dbReference type="InterPro" id="IPR051393">
    <property type="entry name" value="ABC_transporter_permease"/>
</dbReference>
<dbReference type="AlphaFoldDB" id="A0A1C1A5E0"/>
<feature type="domain" description="ABC transmembrane type-1" evidence="8">
    <location>
        <begin position="77"/>
        <end position="294"/>
    </location>
</feature>
<dbReference type="OrthoDB" id="9785836at2"/>
<evidence type="ECO:0000256" key="6">
    <source>
        <dbReference type="ARBA" id="ARBA00023136"/>
    </source>
</evidence>
<evidence type="ECO:0000256" key="4">
    <source>
        <dbReference type="ARBA" id="ARBA00022692"/>
    </source>
</evidence>
<dbReference type="CDD" id="cd06261">
    <property type="entry name" value="TM_PBP2"/>
    <property type="match status" value="1"/>
</dbReference>
<feature type="transmembrane region" description="Helical" evidence="7">
    <location>
        <begin position="21"/>
        <end position="44"/>
    </location>
</feature>
<keyword evidence="10" id="KW-1185">Reference proteome</keyword>
<accession>A0A1C1A5E0</accession>
<proteinExistence type="inferred from homology"/>
<evidence type="ECO:0000259" key="8">
    <source>
        <dbReference type="PROSITE" id="PS50928"/>
    </source>
</evidence>
<feature type="transmembrane region" description="Helical" evidence="7">
    <location>
        <begin position="273"/>
        <end position="293"/>
    </location>
</feature>